<comment type="caution">
    <text evidence="2">The sequence shown here is derived from an EMBL/GenBank/DDBJ whole genome shotgun (WGS) entry which is preliminary data.</text>
</comment>
<dbReference type="RefSeq" id="WP_143253096.1">
    <property type="nucleotide sequence ID" value="NZ_JBEZVB010000035.1"/>
</dbReference>
<gene>
    <name evidence="2" type="ORF">BS329_18035</name>
</gene>
<evidence type="ECO:0000256" key="1">
    <source>
        <dbReference type="SAM" id="MobiDB-lite"/>
    </source>
</evidence>
<dbReference type="Proteomes" id="UP000187486">
    <property type="component" value="Unassembled WGS sequence"/>
</dbReference>
<keyword evidence="3" id="KW-1185">Reference proteome</keyword>
<reference evidence="2 3" key="1">
    <citation type="submission" date="2016-01" db="EMBL/GenBank/DDBJ databases">
        <title>Amycolatopsis coloradensis genome sequencing and assembly.</title>
        <authorList>
            <person name="Mayilraj S."/>
        </authorList>
    </citation>
    <scope>NUCLEOTIDE SEQUENCE [LARGE SCALE GENOMIC DNA]</scope>
    <source>
        <strain evidence="2 3">DSM 44225</strain>
    </source>
</reference>
<dbReference type="STRING" id="76021.BS329_18035"/>
<evidence type="ECO:0000313" key="2">
    <source>
        <dbReference type="EMBL" id="OLZ51141.1"/>
    </source>
</evidence>
<protein>
    <submittedName>
        <fullName evidence="2">Uncharacterized protein</fullName>
    </submittedName>
</protein>
<dbReference type="EMBL" id="MQUQ01000009">
    <property type="protein sequence ID" value="OLZ51141.1"/>
    <property type="molecule type" value="Genomic_DNA"/>
</dbReference>
<feature type="region of interest" description="Disordered" evidence="1">
    <location>
        <begin position="172"/>
        <end position="191"/>
    </location>
</feature>
<accession>A0A1R0KT34</accession>
<name>A0A1R0KT34_9PSEU</name>
<sequence>MTDPVLPDLWLDWCAVTGNPVDRRDEATLDRFSEQVAPSRKLLNTLRPATPAPAPAWPSVLLGDVTVLSRLVHGGTSRINDPDVDWITRLRLRRLVFAAVLLAPPDQGGLGLSRTLVRGLTPERLQSLRPVIGRTTDEADCPACAVWSWLEVIGTNNDWSQDAVRALGHQRDTVADEEQHRHERDDPSPGWLDWPDYPNLLPAIDQWGYLDRYGSMHPSSLSGLVHAMATLIDSPDVQRRRIEPEPVGGKRHITAEEEAAILTRADEVNARVIRILEEYG</sequence>
<dbReference type="OrthoDB" id="4940445at2"/>
<evidence type="ECO:0000313" key="3">
    <source>
        <dbReference type="Proteomes" id="UP000187486"/>
    </source>
</evidence>
<organism evidence="2 3">
    <name type="scientific">Amycolatopsis coloradensis</name>
    <dbReference type="NCBI Taxonomy" id="76021"/>
    <lineage>
        <taxon>Bacteria</taxon>
        <taxon>Bacillati</taxon>
        <taxon>Actinomycetota</taxon>
        <taxon>Actinomycetes</taxon>
        <taxon>Pseudonocardiales</taxon>
        <taxon>Pseudonocardiaceae</taxon>
        <taxon>Amycolatopsis</taxon>
    </lineage>
</organism>
<dbReference type="AlphaFoldDB" id="A0A1R0KT34"/>
<proteinExistence type="predicted"/>
<feature type="compositionally biased region" description="Basic and acidic residues" evidence="1">
    <location>
        <begin position="172"/>
        <end position="187"/>
    </location>
</feature>